<feature type="non-terminal residue" evidence="8">
    <location>
        <position position="105"/>
    </location>
</feature>
<evidence type="ECO:0000313" key="10">
    <source>
        <dbReference type="Proteomes" id="UP000014760"/>
    </source>
</evidence>
<dbReference type="STRING" id="283909.R7VLG6"/>
<dbReference type="InterPro" id="IPR017948">
    <property type="entry name" value="TGFb_CS"/>
</dbReference>
<dbReference type="InterPro" id="IPR029034">
    <property type="entry name" value="Cystine-knot_cytokine"/>
</dbReference>
<accession>R7VLG6</accession>
<evidence type="ECO:0000313" key="9">
    <source>
        <dbReference type="EnsemblMetazoa" id="CapteP29529"/>
    </source>
</evidence>
<name>R7VLG6_CAPTE</name>
<dbReference type="Gene3D" id="2.10.90.10">
    <property type="entry name" value="Cystine-knot cytokines"/>
    <property type="match status" value="1"/>
</dbReference>
<evidence type="ECO:0000256" key="1">
    <source>
        <dbReference type="ARBA" id="ARBA00004613"/>
    </source>
</evidence>
<dbReference type="SMART" id="SM00204">
    <property type="entry name" value="TGFB"/>
    <property type="match status" value="1"/>
</dbReference>
<dbReference type="HOGENOM" id="CLU_020515_9_1_1"/>
<gene>
    <name evidence="8" type="ORF">CAPTEDRAFT_29529</name>
</gene>
<sequence length="105" mass="11570">CHLEPWTFSFTRMGWDAWVITPTGFEANYCVGPCPEPLLNSSITFTNYAGIKSLFRSRGFADSLEPPAASCVPLHMTAVSLLVQKSESVVEVKHLDEMKALDCAC</sequence>
<evidence type="ECO:0000313" key="8">
    <source>
        <dbReference type="EMBL" id="ELU17610.1"/>
    </source>
</evidence>
<dbReference type="PROSITE" id="PS51362">
    <property type="entry name" value="TGF_BETA_2"/>
    <property type="match status" value="1"/>
</dbReference>
<evidence type="ECO:0000259" key="7">
    <source>
        <dbReference type="PROSITE" id="PS51362"/>
    </source>
</evidence>
<dbReference type="EnsemblMetazoa" id="CapteT29529">
    <property type="protein sequence ID" value="CapteP29529"/>
    <property type="gene ID" value="CapteG29529"/>
</dbReference>
<feature type="non-terminal residue" evidence="8">
    <location>
        <position position="1"/>
    </location>
</feature>
<dbReference type="InterPro" id="IPR001839">
    <property type="entry name" value="TGF-b_C"/>
</dbReference>
<dbReference type="GO" id="GO:0005615">
    <property type="term" value="C:extracellular space"/>
    <property type="evidence" value="ECO:0007669"/>
    <property type="project" value="TreeGrafter"/>
</dbReference>
<dbReference type="AlphaFoldDB" id="R7VLG6"/>
<keyword evidence="5" id="KW-1015">Disulfide bond</keyword>
<dbReference type="EMBL" id="KB292432">
    <property type="protein sequence ID" value="ELU17610.1"/>
    <property type="molecule type" value="Genomic_DNA"/>
</dbReference>
<reference evidence="8 10" key="2">
    <citation type="journal article" date="2013" name="Nature">
        <title>Insights into bilaterian evolution from three spiralian genomes.</title>
        <authorList>
            <person name="Simakov O."/>
            <person name="Marletaz F."/>
            <person name="Cho S.J."/>
            <person name="Edsinger-Gonzales E."/>
            <person name="Havlak P."/>
            <person name="Hellsten U."/>
            <person name="Kuo D.H."/>
            <person name="Larsson T."/>
            <person name="Lv J."/>
            <person name="Arendt D."/>
            <person name="Savage R."/>
            <person name="Osoegawa K."/>
            <person name="de Jong P."/>
            <person name="Grimwood J."/>
            <person name="Chapman J.A."/>
            <person name="Shapiro H."/>
            <person name="Aerts A."/>
            <person name="Otillar R.P."/>
            <person name="Terry A.Y."/>
            <person name="Boore J.L."/>
            <person name="Grigoriev I.V."/>
            <person name="Lindberg D.R."/>
            <person name="Seaver E.C."/>
            <person name="Weisblat D.A."/>
            <person name="Putnam N.H."/>
            <person name="Rokhsar D.S."/>
        </authorList>
    </citation>
    <scope>NUCLEOTIDE SEQUENCE</scope>
    <source>
        <strain evidence="8 10">I ESC-2004</strain>
    </source>
</reference>
<keyword evidence="4 6" id="KW-0339">Growth factor</keyword>
<reference evidence="9" key="3">
    <citation type="submission" date="2015-06" db="UniProtKB">
        <authorList>
            <consortium name="EnsemblMetazoa"/>
        </authorList>
    </citation>
    <scope>IDENTIFICATION</scope>
</reference>
<protein>
    <recommendedName>
        <fullName evidence="7">TGF-beta family profile domain-containing protein</fullName>
    </recommendedName>
</protein>
<evidence type="ECO:0000256" key="4">
    <source>
        <dbReference type="ARBA" id="ARBA00023030"/>
    </source>
</evidence>
<dbReference type="OMA" id="FEAYECV"/>
<organism evidence="8">
    <name type="scientific">Capitella teleta</name>
    <name type="common">Polychaete worm</name>
    <dbReference type="NCBI Taxonomy" id="283909"/>
    <lineage>
        <taxon>Eukaryota</taxon>
        <taxon>Metazoa</taxon>
        <taxon>Spiralia</taxon>
        <taxon>Lophotrochozoa</taxon>
        <taxon>Annelida</taxon>
        <taxon>Polychaeta</taxon>
        <taxon>Sedentaria</taxon>
        <taxon>Scolecida</taxon>
        <taxon>Capitellidae</taxon>
        <taxon>Capitella</taxon>
    </lineage>
</organism>
<feature type="domain" description="TGF-beta family profile" evidence="7">
    <location>
        <begin position="1"/>
        <end position="105"/>
    </location>
</feature>
<dbReference type="PANTHER" id="PTHR11848">
    <property type="entry name" value="TGF-BETA FAMILY"/>
    <property type="match status" value="1"/>
</dbReference>
<dbReference type="CDD" id="cd13756">
    <property type="entry name" value="TGF_beta_BMPs_GDFs"/>
    <property type="match status" value="1"/>
</dbReference>
<proteinExistence type="inferred from homology"/>
<dbReference type="PROSITE" id="PS00250">
    <property type="entry name" value="TGF_BETA_1"/>
    <property type="match status" value="1"/>
</dbReference>
<comment type="similarity">
    <text evidence="2 6">Belongs to the TGF-beta family.</text>
</comment>
<keyword evidence="3" id="KW-0964">Secreted</keyword>
<keyword evidence="10" id="KW-1185">Reference proteome</keyword>
<dbReference type="EMBL" id="AMQN01004020">
    <property type="status" value="NOT_ANNOTATED_CDS"/>
    <property type="molecule type" value="Genomic_DNA"/>
</dbReference>
<evidence type="ECO:0000256" key="3">
    <source>
        <dbReference type="ARBA" id="ARBA00022525"/>
    </source>
</evidence>
<dbReference type="GO" id="GO:0005125">
    <property type="term" value="F:cytokine activity"/>
    <property type="evidence" value="ECO:0007669"/>
    <property type="project" value="TreeGrafter"/>
</dbReference>
<dbReference type="Pfam" id="PF00019">
    <property type="entry name" value="TGF_beta"/>
    <property type="match status" value="1"/>
</dbReference>
<dbReference type="OrthoDB" id="5987191at2759"/>
<evidence type="ECO:0000256" key="5">
    <source>
        <dbReference type="ARBA" id="ARBA00023157"/>
    </source>
</evidence>
<dbReference type="SUPFAM" id="SSF57501">
    <property type="entry name" value="Cystine-knot cytokines"/>
    <property type="match status" value="1"/>
</dbReference>
<reference evidence="10" key="1">
    <citation type="submission" date="2012-12" db="EMBL/GenBank/DDBJ databases">
        <authorList>
            <person name="Hellsten U."/>
            <person name="Grimwood J."/>
            <person name="Chapman J.A."/>
            <person name="Shapiro H."/>
            <person name="Aerts A."/>
            <person name="Otillar R.P."/>
            <person name="Terry A.Y."/>
            <person name="Boore J.L."/>
            <person name="Simakov O."/>
            <person name="Marletaz F."/>
            <person name="Cho S.-J."/>
            <person name="Edsinger-Gonzales E."/>
            <person name="Havlak P."/>
            <person name="Kuo D.-H."/>
            <person name="Larsson T."/>
            <person name="Lv J."/>
            <person name="Arendt D."/>
            <person name="Savage R."/>
            <person name="Osoegawa K."/>
            <person name="de Jong P."/>
            <person name="Lindberg D.R."/>
            <person name="Seaver E.C."/>
            <person name="Weisblat D.A."/>
            <person name="Putnam N.H."/>
            <person name="Grigoriev I.V."/>
            <person name="Rokhsar D.S."/>
        </authorList>
    </citation>
    <scope>NUCLEOTIDE SEQUENCE</scope>
    <source>
        <strain evidence="10">I ESC-2004</strain>
    </source>
</reference>
<comment type="subcellular location">
    <subcellularLocation>
        <location evidence="1">Secreted</location>
    </subcellularLocation>
</comment>
<dbReference type="Proteomes" id="UP000014760">
    <property type="component" value="Unassembled WGS sequence"/>
</dbReference>
<evidence type="ECO:0000256" key="6">
    <source>
        <dbReference type="RuleBase" id="RU000354"/>
    </source>
</evidence>
<dbReference type="GO" id="GO:0008083">
    <property type="term" value="F:growth factor activity"/>
    <property type="evidence" value="ECO:0007669"/>
    <property type="project" value="UniProtKB-KW"/>
</dbReference>
<evidence type="ECO:0000256" key="2">
    <source>
        <dbReference type="ARBA" id="ARBA00006656"/>
    </source>
</evidence>
<dbReference type="InterPro" id="IPR015615">
    <property type="entry name" value="TGF-beta-rel"/>
</dbReference>